<comment type="similarity">
    <text evidence="2 5">Belongs to the RxLR effector family.</text>
</comment>
<reference evidence="9" key="4">
    <citation type="submission" date="2013-11" db="EMBL/GenBank/DDBJ databases">
        <title>The Genome Sequence of Phytophthora parasitica IAC_01/95.</title>
        <authorList>
            <consortium name="The Broad Institute Genomics Platform"/>
            <person name="Russ C."/>
            <person name="Tyler B."/>
            <person name="Panabieres F."/>
            <person name="Shan W."/>
            <person name="Tripathy S."/>
            <person name="Grunwald N."/>
            <person name="Machado M."/>
            <person name="Johnson C.S."/>
            <person name="Arredondo F."/>
            <person name="Hong C."/>
            <person name="Coffey M."/>
            <person name="Young S.K."/>
            <person name="Zeng Q."/>
            <person name="Gargeya S."/>
            <person name="Fitzgerald M."/>
            <person name="Abouelleil A."/>
            <person name="Alvarado L."/>
            <person name="Chapman S.B."/>
            <person name="Gainer-Dewar J."/>
            <person name="Goldberg J."/>
            <person name="Griggs A."/>
            <person name="Gujja S."/>
            <person name="Hansen M."/>
            <person name="Howarth C."/>
            <person name="Imamovic A."/>
            <person name="Ireland A."/>
            <person name="Larimer J."/>
            <person name="McCowan C."/>
            <person name="Murphy C."/>
            <person name="Pearson M."/>
            <person name="Poon T.W."/>
            <person name="Priest M."/>
            <person name="Roberts A."/>
            <person name="Saif S."/>
            <person name="Shea T."/>
            <person name="Sykes S."/>
            <person name="Wortman J."/>
            <person name="Nusbaum C."/>
            <person name="Birren B."/>
        </authorList>
    </citation>
    <scope>NUCLEOTIDE SEQUENCE [LARGE SCALE GENOMIC DNA]</scope>
    <source>
        <strain evidence="9">IAC_01/95</strain>
    </source>
</reference>
<dbReference type="Proteomes" id="UP000053864">
    <property type="component" value="Unassembled WGS sequence"/>
</dbReference>
<dbReference type="OrthoDB" id="124927at2759"/>
<dbReference type="OMA" id="VIYFATC"/>
<dbReference type="Proteomes" id="UP000054423">
    <property type="component" value="Unassembled WGS sequence"/>
</dbReference>
<dbReference type="Proteomes" id="UP000053236">
    <property type="component" value="Unassembled WGS sequence"/>
</dbReference>
<name>W2MEV1_PHYNI</name>
<dbReference type="EMBL" id="KI675899">
    <property type="protein sequence ID" value="ETL27580.1"/>
    <property type="molecule type" value="Genomic_DNA"/>
</dbReference>
<dbReference type="InterPro" id="IPR031825">
    <property type="entry name" value="RXLR"/>
</dbReference>
<dbReference type="EMBL" id="KI689094">
    <property type="protein sequence ID" value="ETK74150.1"/>
    <property type="molecule type" value="Genomic_DNA"/>
</dbReference>
<dbReference type="Pfam" id="PF16810">
    <property type="entry name" value="RXLR"/>
    <property type="match status" value="1"/>
</dbReference>
<dbReference type="Proteomes" id="UP000054532">
    <property type="component" value="Unassembled WGS sequence"/>
</dbReference>
<reference evidence="6" key="2">
    <citation type="submission" date="2013-11" db="EMBL/GenBank/DDBJ databases">
        <title>The Genome Sequence of Phytophthora parasitica CJ02B3.</title>
        <authorList>
            <consortium name="The Broad Institute Genomics Platform"/>
            <person name="Russ C."/>
            <person name="Tyler B."/>
            <person name="Panabieres F."/>
            <person name="Shan W."/>
            <person name="Tripathy S."/>
            <person name="Grunwald N."/>
            <person name="Machado M."/>
            <person name="Johnson C.S."/>
            <person name="Arredondo F."/>
            <person name="Hong C."/>
            <person name="Coffey M."/>
            <person name="Young S.K."/>
            <person name="Zeng Q."/>
            <person name="Gargeya S."/>
            <person name="Fitzgerald M."/>
            <person name="Abouelleil A."/>
            <person name="Alvarado L."/>
            <person name="Chapman S.B."/>
            <person name="Gainer-Dewar J."/>
            <person name="Goldberg J."/>
            <person name="Griggs A."/>
            <person name="Gujja S."/>
            <person name="Hansen M."/>
            <person name="Howarth C."/>
            <person name="Imamovic A."/>
            <person name="Ireland A."/>
            <person name="Larimer J."/>
            <person name="McCowan C."/>
            <person name="Murphy C."/>
            <person name="Pearson M."/>
            <person name="Poon T.W."/>
            <person name="Priest M."/>
            <person name="Roberts A."/>
            <person name="Saif S."/>
            <person name="Shea T."/>
            <person name="Sykes S."/>
            <person name="Wortman J."/>
            <person name="Nusbaum C."/>
            <person name="Birren B."/>
        </authorList>
    </citation>
    <scope>NUCLEOTIDE SEQUENCE [LARGE SCALE GENOMIC DNA]</scope>
    <source>
        <strain evidence="6">CJ02B3</strain>
    </source>
</reference>
<evidence type="ECO:0000256" key="5">
    <source>
        <dbReference type="RuleBase" id="RU367124"/>
    </source>
</evidence>
<keyword evidence="4" id="KW-0732">Signal</keyword>
<comment type="subcellular location">
    <subcellularLocation>
        <location evidence="1 5">Secreted</location>
    </subcellularLocation>
</comment>
<dbReference type="VEuPathDB" id="FungiDB:PPTG_21715"/>
<evidence type="ECO:0000313" key="6">
    <source>
        <dbReference type="EMBL" id="ETK74150.1"/>
    </source>
</evidence>
<reference evidence="7" key="3">
    <citation type="submission" date="2013-11" db="EMBL/GenBank/DDBJ databases">
        <title>The Genome Sequence of Phytophthora parasitica CJ05E6.</title>
        <authorList>
            <consortium name="The Broad Institute Genomics Platform"/>
            <person name="Russ C."/>
            <person name="Tyler B."/>
            <person name="Panabieres F."/>
            <person name="Shan W."/>
            <person name="Tripathy S."/>
            <person name="Grunwald N."/>
            <person name="Machado M."/>
            <person name="Johnson C.S."/>
            <person name="Arredondo F."/>
            <person name="Hong C."/>
            <person name="Coffey M."/>
            <person name="Young S.K."/>
            <person name="Zeng Q."/>
            <person name="Gargeya S."/>
            <person name="Fitzgerald M."/>
            <person name="Abouelleil A."/>
            <person name="Alvarado L."/>
            <person name="Chapman S.B."/>
            <person name="Gainer-Dewar J."/>
            <person name="Goldberg J."/>
            <person name="Griggs A."/>
            <person name="Gujja S."/>
            <person name="Hansen M."/>
            <person name="Howarth C."/>
            <person name="Imamovic A."/>
            <person name="Ireland A."/>
            <person name="Larimer J."/>
            <person name="McCowan C."/>
            <person name="Murphy C."/>
            <person name="Pearson M."/>
            <person name="Poon T.W."/>
            <person name="Priest M."/>
            <person name="Roberts A."/>
            <person name="Saif S."/>
            <person name="Shea T."/>
            <person name="Sykes S."/>
            <person name="Wortman J."/>
            <person name="Nusbaum C."/>
            <person name="Birren B."/>
        </authorList>
    </citation>
    <scope>NUCLEOTIDE SEQUENCE [LARGE SCALE GENOMIC DNA]</scope>
    <source>
        <strain evidence="7">CJ05E6</strain>
    </source>
</reference>
<reference evidence="8" key="1">
    <citation type="submission" date="2013-11" db="EMBL/GenBank/DDBJ databases">
        <title>The Genome Sequence of Phytophthora parasitica CHvinca01.</title>
        <authorList>
            <consortium name="The Broad Institute Genomics Platform"/>
            <person name="Russ C."/>
            <person name="Tyler B."/>
            <person name="Panabieres F."/>
            <person name="Shan W."/>
            <person name="Tripathy S."/>
            <person name="Grunwald N."/>
            <person name="Machado M."/>
            <person name="Johnson C.S."/>
            <person name="Arredondo F."/>
            <person name="Hong C."/>
            <person name="Coffey M."/>
            <person name="Young S.K."/>
            <person name="Zeng Q."/>
            <person name="Gargeya S."/>
            <person name="Fitzgerald M."/>
            <person name="Abouelleil A."/>
            <person name="Alvarado L."/>
            <person name="Chapman S.B."/>
            <person name="Gainer-Dewar J."/>
            <person name="Goldberg J."/>
            <person name="Griggs A."/>
            <person name="Gujja S."/>
            <person name="Hansen M."/>
            <person name="Howarth C."/>
            <person name="Imamovic A."/>
            <person name="Ireland A."/>
            <person name="Larimer J."/>
            <person name="McCowan C."/>
            <person name="Murphy C."/>
            <person name="Pearson M."/>
            <person name="Poon T.W."/>
            <person name="Priest M."/>
            <person name="Roberts A."/>
            <person name="Saif S."/>
            <person name="Shea T."/>
            <person name="Sykes S."/>
            <person name="Wortman J."/>
            <person name="Nusbaum C."/>
            <person name="Birren B."/>
        </authorList>
    </citation>
    <scope>NUCLEOTIDE SEQUENCE [LARGE SCALE GENOMIC DNA]</scope>
    <source>
        <strain evidence="8">CHvinca01</strain>
    </source>
</reference>
<proteinExistence type="inferred from homology"/>
<dbReference type="AlphaFoldDB" id="W2MEV1"/>
<dbReference type="EMBL" id="KI695847">
    <property type="protein sequence ID" value="ETM34019.1"/>
    <property type="molecule type" value="Genomic_DNA"/>
</dbReference>
<comment type="domain">
    <text evidence="5">The RxLR-dEER motif acts to carry the protein into the host cell cytoplasm through binding to cell surface phosphatidylinositol-3-phosphate.</text>
</comment>
<evidence type="ECO:0000256" key="1">
    <source>
        <dbReference type="ARBA" id="ARBA00004613"/>
    </source>
</evidence>
<evidence type="ECO:0000256" key="4">
    <source>
        <dbReference type="ARBA" id="ARBA00022729"/>
    </source>
</evidence>
<evidence type="ECO:0000313" key="7">
    <source>
        <dbReference type="EMBL" id="ETL27580.1"/>
    </source>
</evidence>
<organism evidence="9">
    <name type="scientific">Phytophthora nicotianae</name>
    <name type="common">Potato buckeye rot agent</name>
    <name type="synonym">Phytophthora parasitica</name>
    <dbReference type="NCBI Taxonomy" id="4792"/>
    <lineage>
        <taxon>Eukaryota</taxon>
        <taxon>Sar</taxon>
        <taxon>Stramenopiles</taxon>
        <taxon>Oomycota</taxon>
        <taxon>Peronosporomycetes</taxon>
        <taxon>Peronosporales</taxon>
        <taxon>Peronosporaceae</taxon>
        <taxon>Phytophthora</taxon>
    </lineage>
</organism>
<protein>
    <recommendedName>
        <fullName evidence="5">RxLR effector protein</fullName>
    </recommendedName>
</protein>
<dbReference type="EMBL" id="KI682612">
    <property type="protein sequence ID" value="ETL80851.1"/>
    <property type="molecule type" value="Genomic_DNA"/>
</dbReference>
<dbReference type="GO" id="GO:0005576">
    <property type="term" value="C:extracellular region"/>
    <property type="evidence" value="ECO:0007669"/>
    <property type="project" value="UniProtKB-SubCell"/>
</dbReference>
<evidence type="ECO:0000256" key="3">
    <source>
        <dbReference type="ARBA" id="ARBA00022525"/>
    </source>
</evidence>
<evidence type="ECO:0000313" key="9">
    <source>
        <dbReference type="EMBL" id="ETM34019.1"/>
    </source>
</evidence>
<keyword evidence="3 5" id="KW-0964">Secreted</keyword>
<accession>W2MEV1</accession>
<comment type="function">
    <text evidence="5">Effector that suppresses plant defense responses during pathogen infection.</text>
</comment>
<sequence>MVRTQRGMRSGLDLFTLRFDLLQPRHMRKYYAILLAVVILFAAGIEAVSTSKTKTTLLVAPQWDRSLTATTKDAPVNHFLRETSTSDEDNEERAFSIPALAKKLGNKIKRLAKYNWWIFTGKKPQDIKDPRYQGYWDFYHNRMTPGGKYS</sequence>
<gene>
    <name evidence="9" type="ORF">L914_18777</name>
    <name evidence="6" type="ORF">L915_18962</name>
    <name evidence="7" type="ORF">L916_18860</name>
    <name evidence="8" type="ORF">L917_18687</name>
</gene>
<evidence type="ECO:0000313" key="8">
    <source>
        <dbReference type="EMBL" id="ETL80851.1"/>
    </source>
</evidence>
<evidence type="ECO:0000256" key="2">
    <source>
        <dbReference type="ARBA" id="ARBA00010400"/>
    </source>
</evidence>